<evidence type="ECO:0000256" key="1">
    <source>
        <dbReference type="SAM" id="MobiDB-lite"/>
    </source>
</evidence>
<reference evidence="4" key="1">
    <citation type="journal article" date="2019" name="Int. J. Syst. Evol. Microbiol.">
        <title>The Global Catalogue of Microorganisms (GCM) 10K type strain sequencing project: providing services to taxonomists for standard genome sequencing and annotation.</title>
        <authorList>
            <consortium name="The Broad Institute Genomics Platform"/>
            <consortium name="The Broad Institute Genome Sequencing Center for Infectious Disease"/>
            <person name="Wu L."/>
            <person name="Ma J."/>
        </authorList>
    </citation>
    <scope>NUCLEOTIDE SEQUENCE [LARGE SCALE GENOMIC DNA]</scope>
    <source>
        <strain evidence="4">CCUG 43304</strain>
    </source>
</reference>
<evidence type="ECO:0000259" key="2">
    <source>
        <dbReference type="Pfam" id="PF00561"/>
    </source>
</evidence>
<sequence>MLAQLTDRGVTRFAIVGHDWGGTVGYLIAALAPASVSAVVVVEEILPGIDVDITEPGHDHYPAWHGPFNRAPGLAEALVPGREPAYYGTFLRQSAGPAGLDAATEQSYLAAYDTPGFLEAGLAYYRTRDADIGDVRLFASNPIVTPVLAIGGRCAMAPPSRTGCSPSPAMSPALCSNGPLTIPRAGARRVQQRGRAVSESTPLTTSPH</sequence>
<keyword evidence="4" id="KW-1185">Reference proteome</keyword>
<name>A0ABW1VF58_9MICO</name>
<dbReference type="Proteomes" id="UP001596306">
    <property type="component" value="Unassembled WGS sequence"/>
</dbReference>
<dbReference type="InterPro" id="IPR000073">
    <property type="entry name" value="AB_hydrolase_1"/>
</dbReference>
<dbReference type="EMBL" id="JBHSTP010000001">
    <property type="protein sequence ID" value="MFC6355755.1"/>
    <property type="molecule type" value="Genomic_DNA"/>
</dbReference>
<dbReference type="InterPro" id="IPR029058">
    <property type="entry name" value="AB_hydrolase_fold"/>
</dbReference>
<evidence type="ECO:0000313" key="4">
    <source>
        <dbReference type="Proteomes" id="UP001596306"/>
    </source>
</evidence>
<dbReference type="RefSeq" id="WP_386728998.1">
    <property type="nucleotide sequence ID" value="NZ_JBHSTP010000001.1"/>
</dbReference>
<dbReference type="Pfam" id="PF00561">
    <property type="entry name" value="Abhydrolase_1"/>
    <property type="match status" value="1"/>
</dbReference>
<proteinExistence type="predicted"/>
<keyword evidence="3" id="KW-0378">Hydrolase</keyword>
<gene>
    <name evidence="3" type="ORF">ACFQB0_06505</name>
</gene>
<protein>
    <submittedName>
        <fullName evidence="3">Alpha/beta fold hydrolase</fullName>
    </submittedName>
</protein>
<dbReference type="GO" id="GO:0016787">
    <property type="term" value="F:hydrolase activity"/>
    <property type="evidence" value="ECO:0007669"/>
    <property type="project" value="UniProtKB-KW"/>
</dbReference>
<feature type="domain" description="AB hydrolase-1" evidence="2">
    <location>
        <begin position="9"/>
        <end position="96"/>
    </location>
</feature>
<organism evidence="3 4">
    <name type="scientific">Luethyella okanaganae</name>
    <dbReference type="NCBI Taxonomy" id="69372"/>
    <lineage>
        <taxon>Bacteria</taxon>
        <taxon>Bacillati</taxon>
        <taxon>Actinomycetota</taxon>
        <taxon>Actinomycetes</taxon>
        <taxon>Micrococcales</taxon>
        <taxon>Microbacteriaceae</taxon>
        <taxon>Luethyella</taxon>
    </lineage>
</organism>
<accession>A0ABW1VF58</accession>
<evidence type="ECO:0000313" key="3">
    <source>
        <dbReference type="EMBL" id="MFC6355755.1"/>
    </source>
</evidence>
<feature type="region of interest" description="Disordered" evidence="1">
    <location>
        <begin position="187"/>
        <end position="208"/>
    </location>
</feature>
<dbReference type="Gene3D" id="3.40.50.1820">
    <property type="entry name" value="alpha/beta hydrolase"/>
    <property type="match status" value="1"/>
</dbReference>
<dbReference type="SUPFAM" id="SSF53474">
    <property type="entry name" value="alpha/beta-Hydrolases"/>
    <property type="match status" value="1"/>
</dbReference>
<comment type="caution">
    <text evidence="3">The sequence shown here is derived from an EMBL/GenBank/DDBJ whole genome shotgun (WGS) entry which is preliminary data.</text>
</comment>
<feature type="compositionally biased region" description="Polar residues" evidence="1">
    <location>
        <begin position="198"/>
        <end position="208"/>
    </location>
</feature>